<dbReference type="InterPro" id="IPR035992">
    <property type="entry name" value="Ricin_B-like_lectins"/>
</dbReference>
<evidence type="ECO:0000256" key="1">
    <source>
        <dbReference type="SAM" id="MobiDB-lite"/>
    </source>
</evidence>
<dbReference type="PROSITE" id="PS50231">
    <property type="entry name" value="RICIN_B_LECTIN"/>
    <property type="match status" value="1"/>
</dbReference>
<dbReference type="AlphaFoldDB" id="A0A918U382"/>
<dbReference type="Pfam" id="PF00652">
    <property type="entry name" value="Ricin_B_lectin"/>
    <property type="match status" value="1"/>
</dbReference>
<feature type="region of interest" description="Disordered" evidence="1">
    <location>
        <begin position="1"/>
        <end position="20"/>
    </location>
</feature>
<feature type="compositionally biased region" description="Pro residues" evidence="1">
    <location>
        <begin position="108"/>
        <end position="118"/>
    </location>
</feature>
<feature type="region of interest" description="Disordered" evidence="1">
    <location>
        <begin position="40"/>
        <end position="182"/>
    </location>
</feature>
<sequence>MSPQNDGAEPAGASPAAADTGVPKVRQAFALPEPVAAPTAELAPAVARAAAATEGRTGTTGGTGADSGTGTGMDSGTGTGMDSGTGTRGPETAVGTSRTGPESAPAPALAPAPAPTPDPGADADVDPALDPDTDPGADVPAAAAAAAPAREPVSVPVAAVRSGEQSAGTAAQTASGRPKKSVLAAAAVAGVVLVSVPFLLLGPDRDRSAPAAAVGPTDGTVLGAGASEPPGQYAAGSSSPSPSPSSSPSAESASPDKDGKGDEKEEKDEKGNDGGAAGAAGEKTRTPTGSDGKKDEPAAGGKPAGAPVTVAGDALVSKASGKCLSAGRGTDGTQLTLRTCNGSAEQHWDFRSDGTIRSKGLCMDVAWASKEDGTVIQVAWCSGNPAQQFHLNGAGDLIAGIADKCVDVLDAGTADGTPVQLWSCAGSAHQKWYRS</sequence>
<feature type="compositionally biased region" description="Gly residues" evidence="1">
    <location>
        <begin position="58"/>
        <end position="87"/>
    </location>
</feature>
<feature type="compositionally biased region" description="Low complexity" evidence="1">
    <location>
        <begin position="234"/>
        <end position="253"/>
    </location>
</feature>
<evidence type="ECO:0000313" key="4">
    <source>
        <dbReference type="Proteomes" id="UP000619244"/>
    </source>
</evidence>
<feature type="compositionally biased region" description="Low complexity" evidence="1">
    <location>
        <begin position="136"/>
        <end position="160"/>
    </location>
</feature>
<protein>
    <recommendedName>
        <fullName evidence="2">Ricin B lectin domain-containing protein</fullName>
    </recommendedName>
</protein>
<evidence type="ECO:0000259" key="2">
    <source>
        <dbReference type="SMART" id="SM00458"/>
    </source>
</evidence>
<reference evidence="3" key="1">
    <citation type="journal article" date="2014" name="Int. J. Syst. Evol. Microbiol.">
        <title>Complete genome sequence of Corynebacterium casei LMG S-19264T (=DSM 44701T), isolated from a smear-ripened cheese.</title>
        <authorList>
            <consortium name="US DOE Joint Genome Institute (JGI-PGF)"/>
            <person name="Walter F."/>
            <person name="Albersmeier A."/>
            <person name="Kalinowski J."/>
            <person name="Ruckert C."/>
        </authorList>
    </citation>
    <scope>NUCLEOTIDE SEQUENCE</scope>
    <source>
        <strain evidence="3">JCM 4790</strain>
    </source>
</reference>
<organism evidence="3 4">
    <name type="scientific">Streptomyces minutiscleroticus</name>
    <dbReference type="NCBI Taxonomy" id="68238"/>
    <lineage>
        <taxon>Bacteria</taxon>
        <taxon>Bacillati</taxon>
        <taxon>Actinomycetota</taxon>
        <taxon>Actinomycetes</taxon>
        <taxon>Kitasatosporales</taxon>
        <taxon>Streptomycetaceae</taxon>
        <taxon>Streptomyces</taxon>
    </lineage>
</organism>
<feature type="compositionally biased region" description="Acidic residues" evidence="1">
    <location>
        <begin position="121"/>
        <end position="135"/>
    </location>
</feature>
<feature type="compositionally biased region" description="Low complexity" evidence="1">
    <location>
        <begin position="7"/>
        <end position="18"/>
    </location>
</feature>
<feature type="compositionally biased region" description="Polar residues" evidence="1">
    <location>
        <begin position="163"/>
        <end position="175"/>
    </location>
</feature>
<feature type="compositionally biased region" description="Basic and acidic residues" evidence="1">
    <location>
        <begin position="254"/>
        <end position="272"/>
    </location>
</feature>
<dbReference type="Gene3D" id="2.80.10.50">
    <property type="match status" value="2"/>
</dbReference>
<dbReference type="EMBL" id="BMVU01000024">
    <property type="protein sequence ID" value="GGX86948.1"/>
    <property type="molecule type" value="Genomic_DNA"/>
</dbReference>
<feature type="compositionally biased region" description="Low complexity" evidence="1">
    <location>
        <begin position="40"/>
        <end position="57"/>
    </location>
</feature>
<dbReference type="Proteomes" id="UP000619244">
    <property type="component" value="Unassembled WGS sequence"/>
</dbReference>
<dbReference type="SMART" id="SM00458">
    <property type="entry name" value="RICIN"/>
    <property type="match status" value="1"/>
</dbReference>
<reference evidence="3" key="2">
    <citation type="submission" date="2020-09" db="EMBL/GenBank/DDBJ databases">
        <authorList>
            <person name="Sun Q."/>
            <person name="Ohkuma M."/>
        </authorList>
    </citation>
    <scope>NUCLEOTIDE SEQUENCE</scope>
    <source>
        <strain evidence="3">JCM 4790</strain>
    </source>
</reference>
<name>A0A918U382_9ACTN</name>
<gene>
    <name evidence="3" type="ORF">GCM10010358_46250</name>
</gene>
<feature type="domain" description="Ricin B lectin" evidence="2">
    <location>
        <begin position="310"/>
        <end position="435"/>
    </location>
</feature>
<dbReference type="RefSeq" id="WP_229919492.1">
    <property type="nucleotide sequence ID" value="NZ_BMVU01000024.1"/>
</dbReference>
<keyword evidence="4" id="KW-1185">Reference proteome</keyword>
<feature type="region of interest" description="Disordered" evidence="1">
    <location>
        <begin position="202"/>
        <end position="306"/>
    </location>
</feature>
<evidence type="ECO:0000313" key="3">
    <source>
        <dbReference type="EMBL" id="GGX86948.1"/>
    </source>
</evidence>
<dbReference type="InterPro" id="IPR000772">
    <property type="entry name" value="Ricin_B_lectin"/>
</dbReference>
<accession>A0A918U382</accession>
<comment type="caution">
    <text evidence="3">The sequence shown here is derived from an EMBL/GenBank/DDBJ whole genome shotgun (WGS) entry which is preliminary data.</text>
</comment>
<dbReference type="SUPFAM" id="SSF50370">
    <property type="entry name" value="Ricin B-like lectins"/>
    <property type="match status" value="1"/>
</dbReference>
<proteinExistence type="predicted"/>